<dbReference type="AlphaFoldDB" id="A0A5M6CXD8"/>
<feature type="signal peptide" evidence="1">
    <location>
        <begin position="1"/>
        <end position="22"/>
    </location>
</feature>
<dbReference type="Gene3D" id="3.40.30.10">
    <property type="entry name" value="Glutaredoxin"/>
    <property type="match status" value="1"/>
</dbReference>
<name>A0A5M6CXD8_9FLAO</name>
<dbReference type="Pfam" id="PF13899">
    <property type="entry name" value="Thioredoxin_7"/>
    <property type="match status" value="1"/>
</dbReference>
<evidence type="ECO:0000313" key="2">
    <source>
        <dbReference type="EMBL" id="KAA5537585.1"/>
    </source>
</evidence>
<accession>A0A5M6CXD8</accession>
<proteinExistence type="predicted"/>
<feature type="chain" id="PRO_5024445003" evidence="1">
    <location>
        <begin position="23"/>
        <end position="165"/>
    </location>
</feature>
<sequence>MKNYIFSFLFIGFLFNSIDVTAQTNNTVSEKKALEKPYNPNDNAQQKIDALVKQAKKEKKNVILQAGGNWCSWCLLFNDFIKTNTKVKKELNSNFLYYHLNFSKENKNESVFKKYAPNGDKLGYPFFIILNSNGKVLKVQESGSLEEGKGYNEAKVLNFLKSVKP</sequence>
<dbReference type="RefSeq" id="WP_150009997.1">
    <property type="nucleotide sequence ID" value="NZ_VWSG01000002.1"/>
</dbReference>
<keyword evidence="1" id="KW-0732">Signal</keyword>
<comment type="caution">
    <text evidence="2">The sequence shown here is derived from an EMBL/GenBank/DDBJ whole genome shotgun (WGS) entry which is preliminary data.</text>
</comment>
<dbReference type="InterPro" id="IPR036249">
    <property type="entry name" value="Thioredoxin-like_sf"/>
</dbReference>
<evidence type="ECO:0000313" key="3">
    <source>
        <dbReference type="Proteomes" id="UP000325141"/>
    </source>
</evidence>
<keyword evidence="3" id="KW-1185">Reference proteome</keyword>
<gene>
    <name evidence="2" type="ORF">F0460_02610</name>
</gene>
<dbReference type="Proteomes" id="UP000325141">
    <property type="component" value="Unassembled WGS sequence"/>
</dbReference>
<dbReference type="SUPFAM" id="SSF52833">
    <property type="entry name" value="Thioredoxin-like"/>
    <property type="match status" value="1"/>
</dbReference>
<dbReference type="EMBL" id="VWSG01000002">
    <property type="protein sequence ID" value="KAA5537585.1"/>
    <property type="molecule type" value="Genomic_DNA"/>
</dbReference>
<organism evidence="2 3">
    <name type="scientific">Paenimyroides baculatum</name>
    <dbReference type="NCBI Taxonomy" id="2608000"/>
    <lineage>
        <taxon>Bacteria</taxon>
        <taxon>Pseudomonadati</taxon>
        <taxon>Bacteroidota</taxon>
        <taxon>Flavobacteriia</taxon>
        <taxon>Flavobacteriales</taxon>
        <taxon>Flavobacteriaceae</taxon>
        <taxon>Paenimyroides</taxon>
    </lineage>
</organism>
<protein>
    <submittedName>
        <fullName evidence="2">Thioredoxin family protein</fullName>
    </submittedName>
</protein>
<reference evidence="2 3" key="1">
    <citation type="submission" date="2019-09" db="EMBL/GenBank/DDBJ databases">
        <title>Genome sequence and assembly of Flavobacterium sp.</title>
        <authorList>
            <person name="Chhetri G."/>
        </authorList>
    </citation>
    <scope>NUCLEOTIDE SEQUENCE [LARGE SCALE GENOMIC DNA]</scope>
    <source>
        <strain evidence="2 3">SNL9</strain>
    </source>
</reference>
<evidence type="ECO:0000256" key="1">
    <source>
        <dbReference type="SAM" id="SignalP"/>
    </source>
</evidence>